<evidence type="ECO:0000313" key="5">
    <source>
        <dbReference type="EMBL" id="AQU11719.1"/>
    </source>
</evidence>
<evidence type="ECO:0000313" key="4">
    <source>
        <dbReference type="EMBL" id="AQU11716.1"/>
    </source>
</evidence>
<dbReference type="EMBL" id="KX388499">
    <property type="protein sequence ID" value="AQU11719.1"/>
    <property type="molecule type" value="Genomic_DNA"/>
</dbReference>
<dbReference type="EMBL" id="KX388498">
    <property type="protein sequence ID" value="AQU11716.1"/>
    <property type="molecule type" value="Genomic_DNA"/>
</dbReference>
<dbReference type="SUPFAM" id="SSF88633">
    <property type="entry name" value="Positive stranded ssRNA viruses"/>
    <property type="match status" value="1"/>
</dbReference>
<evidence type="ECO:0000256" key="2">
    <source>
        <dbReference type="ARBA" id="ARBA00022561"/>
    </source>
</evidence>
<name>A0A1S6LVG6_9VIRU</name>
<dbReference type="InterPro" id="IPR029053">
    <property type="entry name" value="Viral_coat"/>
</dbReference>
<dbReference type="Gene3D" id="2.60.120.20">
    <property type="match status" value="1"/>
</dbReference>
<accession>A0A1S6LVG6</accession>
<comment type="similarity">
    <text evidence="1">Belongs to the icosahedral plant coat protein family.</text>
</comment>
<protein>
    <submittedName>
        <fullName evidence="5">Capsid protein</fullName>
    </submittedName>
</protein>
<organism evidence="5">
    <name type="scientific">Cruciviridae sp</name>
    <dbReference type="NCBI Taxonomy" id="1955495"/>
    <lineage>
        <taxon>Viruses</taxon>
        <taxon>Cruciviruses</taxon>
    </lineage>
</organism>
<dbReference type="GO" id="GO:0019028">
    <property type="term" value="C:viral capsid"/>
    <property type="evidence" value="ECO:0007669"/>
    <property type="project" value="UniProtKB-KW"/>
</dbReference>
<dbReference type="GO" id="GO:0005198">
    <property type="term" value="F:structural molecule activity"/>
    <property type="evidence" value="ECO:0007669"/>
    <property type="project" value="InterPro"/>
</dbReference>
<evidence type="ECO:0000259" key="3">
    <source>
        <dbReference type="Pfam" id="PF00729"/>
    </source>
</evidence>
<dbReference type="Pfam" id="PF00729">
    <property type="entry name" value="Viral_coat"/>
    <property type="match status" value="1"/>
</dbReference>
<keyword evidence="2" id="KW-0946">Virion</keyword>
<reference evidence="5" key="1">
    <citation type="journal article" date="2016" name="Virus Evol.">
        <title>Diversity and comparative genomics of chimeric viruses in Sphagnum-dominated peatlands.</title>
        <authorList>
            <person name="Quaiser A."/>
            <person name="Krupovic M."/>
            <person name="Dufresne A."/>
            <person name="Francez A.J."/>
            <person name="Roux S."/>
        </authorList>
    </citation>
    <scope>NUCLEOTIDE SEQUENCE</scope>
    <source>
        <strain evidence="4">CRUV-19-B</strain>
        <strain evidence="5">CRUV-20-B</strain>
    </source>
</reference>
<dbReference type="InterPro" id="IPR000937">
    <property type="entry name" value="Capsid_prot_S-dom_vir"/>
</dbReference>
<evidence type="ECO:0000256" key="1">
    <source>
        <dbReference type="ARBA" id="ARBA00007446"/>
    </source>
</evidence>
<sequence>MSSRVYKRRTYVRRAAPSSSRRFANPATTAAMLRNLIQGAGAYKKRVYKRRAPVKPRASKMGLGESMGRSIGAGLGKIFGKVTGLGDYQINRNSLLQHGSSSDQVPFMHSSKDGVRIRHREYIQDVSSSILFTNNTFSLNPGVSATFPWLSAIAQNFEQYRMEGFICEFKSTSADALNSTNTALGTVVIAAEYNTTAPAYVNKQQMENSMWCVSGKPSVDICMPVECSPSLNPLSNLYIRTGAVPSGQDQRLYDLCNIQVATVGSQAAAVIGELWVSYDVILLKPQLFSSVGEDLKSAHYSLVAPAVTTAYFGTSATAVGTDSIGLVLTGTVCTLPIGLSGFFQLTYSANGASTAITSPTFTFANSSLVTGQFNNLTSNSFGSTSGETTVSYSKTLWFKISDPSLAATITLSGGTLPGTPTYGDLIINQLNYSTA</sequence>
<proteinExistence type="inferred from homology"/>
<keyword evidence="2" id="KW-0167">Capsid protein</keyword>
<feature type="domain" description="Icosahedral viral capsid protein S" evidence="3">
    <location>
        <begin position="105"/>
        <end position="286"/>
    </location>
</feature>